<dbReference type="AlphaFoldDB" id="A0A0B1SPX5"/>
<reference evidence="2 3" key="1">
    <citation type="submission" date="2014-03" db="EMBL/GenBank/DDBJ databases">
        <title>Draft genome of the hookworm Oesophagostomum dentatum.</title>
        <authorList>
            <person name="Mitreva M."/>
        </authorList>
    </citation>
    <scope>NUCLEOTIDE SEQUENCE [LARGE SCALE GENOMIC DNA]</scope>
    <source>
        <strain evidence="2 3">OD-Hann</strain>
    </source>
</reference>
<organism evidence="2 3">
    <name type="scientific">Oesophagostomum dentatum</name>
    <name type="common">Nodular worm</name>
    <dbReference type="NCBI Taxonomy" id="61180"/>
    <lineage>
        <taxon>Eukaryota</taxon>
        <taxon>Metazoa</taxon>
        <taxon>Ecdysozoa</taxon>
        <taxon>Nematoda</taxon>
        <taxon>Chromadorea</taxon>
        <taxon>Rhabditida</taxon>
        <taxon>Rhabditina</taxon>
        <taxon>Rhabditomorpha</taxon>
        <taxon>Strongyloidea</taxon>
        <taxon>Strongylidae</taxon>
        <taxon>Oesophagostomum</taxon>
    </lineage>
</organism>
<evidence type="ECO:0000256" key="1">
    <source>
        <dbReference type="SAM" id="SignalP"/>
    </source>
</evidence>
<evidence type="ECO:0000313" key="2">
    <source>
        <dbReference type="EMBL" id="KHJ86999.1"/>
    </source>
</evidence>
<evidence type="ECO:0000313" key="3">
    <source>
        <dbReference type="Proteomes" id="UP000053660"/>
    </source>
</evidence>
<evidence type="ECO:0008006" key="4">
    <source>
        <dbReference type="Google" id="ProtNLM"/>
    </source>
</evidence>
<proteinExistence type="predicted"/>
<protein>
    <recommendedName>
        <fullName evidence="4">SXP/RAL-2 family protein Ani s 5-like cation-binding domain-containing protein</fullName>
    </recommendedName>
</protein>
<keyword evidence="3" id="KW-1185">Reference proteome</keyword>
<accession>A0A0B1SPX5</accession>
<feature type="chain" id="PRO_5002082612" description="SXP/RAL-2 family protein Ani s 5-like cation-binding domain-containing protein" evidence="1">
    <location>
        <begin position="24"/>
        <end position="121"/>
    </location>
</feature>
<dbReference type="Proteomes" id="UP000053660">
    <property type="component" value="Unassembled WGS sequence"/>
</dbReference>
<name>A0A0B1SPX5_OESDE</name>
<sequence length="121" mass="13475">MLKLYAIVALCFVLSDNVPVAQTNYDSFLNPLKMKVASLQNPKVKAASEKLLSHIEEFAAQPWAIDQLVDNEARAQGLNDSETTSLHGIAKQVQNAAEFLFGFHLSDFQNFYGTFCSPVFF</sequence>
<feature type="signal peptide" evidence="1">
    <location>
        <begin position="1"/>
        <end position="23"/>
    </location>
</feature>
<gene>
    <name evidence="2" type="ORF">OESDEN_13235</name>
</gene>
<dbReference type="EMBL" id="KN558824">
    <property type="protein sequence ID" value="KHJ86999.1"/>
    <property type="molecule type" value="Genomic_DNA"/>
</dbReference>
<keyword evidence="1" id="KW-0732">Signal</keyword>